<dbReference type="InterPro" id="IPR002933">
    <property type="entry name" value="Peptidase_M20"/>
</dbReference>
<dbReference type="InterPro" id="IPR011650">
    <property type="entry name" value="Peptidase_M20_dimer"/>
</dbReference>
<comment type="cofactor">
    <cofactor evidence="2">
        <name>Mn(2+)</name>
        <dbReference type="ChEBI" id="CHEBI:29035"/>
    </cofactor>
    <text evidence="2">The Mn(2+) ion enhances activity.</text>
</comment>
<accession>A0A1H6VR59</accession>
<dbReference type="SUPFAM" id="SSF53187">
    <property type="entry name" value="Zn-dependent exopeptidases"/>
    <property type="match status" value="1"/>
</dbReference>
<dbReference type="GO" id="GO:0046872">
    <property type="term" value="F:metal ion binding"/>
    <property type="evidence" value="ECO:0007669"/>
    <property type="project" value="UniProtKB-KW"/>
</dbReference>
<protein>
    <submittedName>
        <fullName evidence="4">Amidohydrolase</fullName>
    </submittedName>
</protein>
<dbReference type="SUPFAM" id="SSF55031">
    <property type="entry name" value="Bacterial exopeptidase dimerisation domain"/>
    <property type="match status" value="1"/>
</dbReference>
<dbReference type="PANTHER" id="PTHR11014">
    <property type="entry name" value="PEPTIDASE M20 FAMILY MEMBER"/>
    <property type="match status" value="1"/>
</dbReference>
<dbReference type="OrthoDB" id="9777385at2"/>
<gene>
    <name evidence="4" type="ORF">SAMN05444007_103238</name>
</gene>
<dbReference type="AlphaFoldDB" id="A0A1H6VR59"/>
<feature type="binding site" evidence="2">
    <location>
        <position position="353"/>
    </location>
    <ligand>
        <name>Mn(2+)</name>
        <dbReference type="ChEBI" id="CHEBI:29035"/>
        <label>2</label>
    </ligand>
</feature>
<dbReference type="EMBL" id="FNYD01000003">
    <property type="protein sequence ID" value="SEJ06196.1"/>
    <property type="molecule type" value="Genomic_DNA"/>
</dbReference>
<proteinExistence type="predicted"/>
<dbReference type="PANTHER" id="PTHR11014:SF169">
    <property type="entry name" value="CLAN MH, FAMILY M20, PEPTIDASE T-LIKE METALLOPEPTIDASE"/>
    <property type="match status" value="1"/>
</dbReference>
<dbReference type="GO" id="GO:0016787">
    <property type="term" value="F:hydrolase activity"/>
    <property type="evidence" value="ECO:0007669"/>
    <property type="project" value="UniProtKB-KW"/>
</dbReference>
<dbReference type="InterPro" id="IPR036264">
    <property type="entry name" value="Bact_exopeptidase_dim_dom"/>
</dbReference>
<dbReference type="Pfam" id="PF01546">
    <property type="entry name" value="Peptidase_M20"/>
    <property type="match status" value="1"/>
</dbReference>
<dbReference type="Pfam" id="PF07687">
    <property type="entry name" value="M20_dimer"/>
    <property type="match status" value="1"/>
</dbReference>
<name>A0A1H6VR59_9RHOB</name>
<feature type="domain" description="Peptidase M20 dimerisation" evidence="3">
    <location>
        <begin position="179"/>
        <end position="278"/>
    </location>
</feature>
<dbReference type="STRING" id="1227549.SAMN05444007_103238"/>
<evidence type="ECO:0000259" key="3">
    <source>
        <dbReference type="Pfam" id="PF07687"/>
    </source>
</evidence>
<feature type="binding site" evidence="2">
    <location>
        <position position="158"/>
    </location>
    <ligand>
        <name>Mn(2+)</name>
        <dbReference type="ChEBI" id="CHEBI:29035"/>
        <label>2</label>
    </ligand>
</feature>
<dbReference type="PIRSF" id="PIRSF005962">
    <property type="entry name" value="Pept_M20D_amidohydro"/>
    <property type="match status" value="1"/>
</dbReference>
<keyword evidence="2" id="KW-0479">Metal-binding</keyword>
<organism evidence="4 5">
    <name type="scientific">Cribrihabitans marinus</name>
    <dbReference type="NCBI Taxonomy" id="1227549"/>
    <lineage>
        <taxon>Bacteria</taxon>
        <taxon>Pseudomonadati</taxon>
        <taxon>Pseudomonadota</taxon>
        <taxon>Alphaproteobacteria</taxon>
        <taxon>Rhodobacterales</taxon>
        <taxon>Paracoccaceae</taxon>
        <taxon>Cribrihabitans</taxon>
    </lineage>
</organism>
<feature type="binding site" evidence="2">
    <location>
        <position position="97"/>
    </location>
    <ligand>
        <name>Mn(2+)</name>
        <dbReference type="ChEBI" id="CHEBI:29035"/>
        <label>2</label>
    </ligand>
</feature>
<evidence type="ECO:0000313" key="4">
    <source>
        <dbReference type="EMBL" id="SEJ06196.1"/>
    </source>
</evidence>
<dbReference type="Proteomes" id="UP000199379">
    <property type="component" value="Unassembled WGS sequence"/>
</dbReference>
<keyword evidence="1 4" id="KW-0378">Hydrolase</keyword>
<evidence type="ECO:0000313" key="5">
    <source>
        <dbReference type="Proteomes" id="UP000199379"/>
    </source>
</evidence>
<evidence type="ECO:0000256" key="2">
    <source>
        <dbReference type="PIRSR" id="PIRSR005962-1"/>
    </source>
</evidence>
<keyword evidence="5" id="KW-1185">Reference proteome</keyword>
<dbReference type="InterPro" id="IPR017439">
    <property type="entry name" value="Amidohydrolase"/>
</dbReference>
<sequence length="380" mass="39653">MTPADLARLTELRHDLHRQPELSGQEARTAARVAAHLNDLQPDHLLTGIGGHGVAAVFQGAHPGPTVAVRCELDGLPIQELSERDHRSQVPGRGHLCGHDGHMVTVLAVGETLARARPVRGRAVLIFQPAEETGKGAAAFRADPQFASIAPDMVFSLHNLPGLPLGHVELATGAANCASRGMRIRLTGKTAHAAAPGDGLSPAAAIARLLPELAALGPGGALTEGFSLTTVTHAWLGEPTFGVAPGAGEVWVTLRTVGDAAMARLVARARGLAETAAGEAGLGLEIGFDDVFEACTNAPAPVEILQAACAARDVPLYLSDRPQSFSEDFGQFAKGAETAMFWLGAGEDHPRLHNPDYDFPDALILIGADVFETAMRSVLG</sequence>
<reference evidence="4 5" key="1">
    <citation type="submission" date="2016-10" db="EMBL/GenBank/DDBJ databases">
        <authorList>
            <person name="de Groot N.N."/>
        </authorList>
    </citation>
    <scope>NUCLEOTIDE SEQUENCE [LARGE SCALE GENOMIC DNA]</scope>
    <source>
        <strain evidence="4 5">DSM 29340</strain>
    </source>
</reference>
<feature type="binding site" evidence="2">
    <location>
        <position position="99"/>
    </location>
    <ligand>
        <name>Mn(2+)</name>
        <dbReference type="ChEBI" id="CHEBI:29035"/>
        <label>2</label>
    </ligand>
</feature>
<evidence type="ECO:0000256" key="1">
    <source>
        <dbReference type="ARBA" id="ARBA00022801"/>
    </source>
</evidence>
<dbReference type="Gene3D" id="3.30.70.360">
    <property type="match status" value="1"/>
</dbReference>
<feature type="binding site" evidence="2">
    <location>
        <position position="132"/>
    </location>
    <ligand>
        <name>Mn(2+)</name>
        <dbReference type="ChEBI" id="CHEBI:29035"/>
        <label>2</label>
    </ligand>
</feature>
<dbReference type="RefSeq" id="WP_092363676.1">
    <property type="nucleotide sequence ID" value="NZ_BMGV01000003.1"/>
</dbReference>
<keyword evidence="2" id="KW-0464">Manganese</keyword>
<dbReference type="NCBIfam" id="TIGR01891">
    <property type="entry name" value="amidohydrolases"/>
    <property type="match status" value="1"/>
</dbReference>
<dbReference type="Gene3D" id="3.40.630.10">
    <property type="entry name" value="Zn peptidases"/>
    <property type="match status" value="1"/>
</dbReference>